<keyword evidence="8" id="KW-1185">Reference proteome</keyword>
<dbReference type="InterPro" id="IPR013587">
    <property type="entry name" value="Nitrate/nitrite_sensing"/>
</dbReference>
<dbReference type="Pfam" id="PF00015">
    <property type="entry name" value="MCPsignal"/>
    <property type="match status" value="1"/>
</dbReference>
<dbReference type="PROSITE" id="PS50111">
    <property type="entry name" value="CHEMOTAXIS_TRANSDUC_2"/>
    <property type="match status" value="1"/>
</dbReference>
<evidence type="ECO:0000259" key="5">
    <source>
        <dbReference type="PROSITE" id="PS50111"/>
    </source>
</evidence>
<dbReference type="InterPro" id="IPR010910">
    <property type="entry name" value="Nitrate/nitrite_sensing_bac"/>
</dbReference>
<dbReference type="SUPFAM" id="SSF58104">
    <property type="entry name" value="Methyl-accepting chemotaxis protein (MCP) signaling domain"/>
    <property type="match status" value="1"/>
</dbReference>
<dbReference type="InterPro" id="IPR004089">
    <property type="entry name" value="MCPsignal_dom"/>
</dbReference>
<dbReference type="RefSeq" id="WP_377375316.1">
    <property type="nucleotide sequence ID" value="NZ_JBHSSW010000003.1"/>
</dbReference>
<evidence type="ECO:0000313" key="8">
    <source>
        <dbReference type="Proteomes" id="UP001596303"/>
    </source>
</evidence>
<feature type="region of interest" description="Disordered" evidence="3">
    <location>
        <begin position="720"/>
        <end position="743"/>
    </location>
</feature>
<dbReference type="Gene3D" id="6.10.340.10">
    <property type="match status" value="1"/>
</dbReference>
<dbReference type="SUPFAM" id="SSF141371">
    <property type="entry name" value="PilZ domain-like"/>
    <property type="match status" value="1"/>
</dbReference>
<feature type="transmembrane region" description="Helical" evidence="4">
    <location>
        <begin position="297"/>
        <end position="323"/>
    </location>
</feature>
<proteinExistence type="predicted"/>
<evidence type="ECO:0000313" key="7">
    <source>
        <dbReference type="EMBL" id="MFC6197049.1"/>
    </source>
</evidence>
<keyword evidence="4" id="KW-0472">Membrane</keyword>
<keyword evidence="1 2" id="KW-0807">Transducer</keyword>
<evidence type="ECO:0000256" key="2">
    <source>
        <dbReference type="PROSITE-ProRule" id="PRU00284"/>
    </source>
</evidence>
<dbReference type="Pfam" id="PF08376">
    <property type="entry name" value="NIT"/>
    <property type="match status" value="1"/>
</dbReference>
<dbReference type="EMBL" id="JBHSSW010000003">
    <property type="protein sequence ID" value="MFC6197049.1"/>
    <property type="molecule type" value="Genomic_DNA"/>
</dbReference>
<gene>
    <name evidence="7" type="ORF">ACFQDM_03125</name>
</gene>
<keyword evidence="4" id="KW-1133">Transmembrane helix</keyword>
<evidence type="ECO:0000256" key="3">
    <source>
        <dbReference type="SAM" id="MobiDB-lite"/>
    </source>
</evidence>
<organism evidence="7 8">
    <name type="scientific">Ponticaulis profundi</name>
    <dbReference type="NCBI Taxonomy" id="2665222"/>
    <lineage>
        <taxon>Bacteria</taxon>
        <taxon>Pseudomonadati</taxon>
        <taxon>Pseudomonadota</taxon>
        <taxon>Alphaproteobacteria</taxon>
        <taxon>Hyphomonadales</taxon>
        <taxon>Hyphomonadaceae</taxon>
        <taxon>Ponticaulis</taxon>
    </lineage>
</organism>
<feature type="domain" description="NIT" evidence="6">
    <location>
        <begin position="41"/>
        <end position="293"/>
    </location>
</feature>
<dbReference type="Proteomes" id="UP001596303">
    <property type="component" value="Unassembled WGS sequence"/>
</dbReference>
<dbReference type="Gene3D" id="1.10.287.950">
    <property type="entry name" value="Methyl-accepting chemotaxis protein"/>
    <property type="match status" value="1"/>
</dbReference>
<evidence type="ECO:0000259" key="6">
    <source>
        <dbReference type="PROSITE" id="PS50906"/>
    </source>
</evidence>
<accession>A0ABW1S674</accession>
<protein>
    <submittedName>
        <fullName evidence="7">Methyl-accepting chemotaxis protein</fullName>
    </submittedName>
</protein>
<feature type="domain" description="Methyl-accepting transducer" evidence="5">
    <location>
        <begin position="404"/>
        <end position="644"/>
    </location>
</feature>
<evidence type="ECO:0000256" key="4">
    <source>
        <dbReference type="SAM" id="Phobius"/>
    </source>
</evidence>
<dbReference type="PROSITE" id="PS50906">
    <property type="entry name" value="NIT"/>
    <property type="match status" value="1"/>
</dbReference>
<dbReference type="PANTHER" id="PTHR32089">
    <property type="entry name" value="METHYL-ACCEPTING CHEMOTAXIS PROTEIN MCPB"/>
    <property type="match status" value="1"/>
</dbReference>
<reference evidence="8" key="1">
    <citation type="journal article" date="2019" name="Int. J. Syst. Evol. Microbiol.">
        <title>The Global Catalogue of Microorganisms (GCM) 10K type strain sequencing project: providing services to taxonomists for standard genome sequencing and annotation.</title>
        <authorList>
            <consortium name="The Broad Institute Genomics Platform"/>
            <consortium name="The Broad Institute Genome Sequencing Center for Infectious Disease"/>
            <person name="Wu L."/>
            <person name="Ma J."/>
        </authorList>
    </citation>
    <scope>NUCLEOTIDE SEQUENCE [LARGE SCALE GENOMIC DNA]</scope>
    <source>
        <strain evidence="8">CGMCC-1.15741</strain>
    </source>
</reference>
<evidence type="ECO:0000256" key="1">
    <source>
        <dbReference type="ARBA" id="ARBA00023224"/>
    </source>
</evidence>
<dbReference type="PANTHER" id="PTHR32089:SF112">
    <property type="entry name" value="LYSOZYME-LIKE PROTEIN-RELATED"/>
    <property type="match status" value="1"/>
</dbReference>
<dbReference type="SMART" id="SM00283">
    <property type="entry name" value="MA"/>
    <property type="match status" value="1"/>
</dbReference>
<sequence>MLVAALIPTLALFGFAAFFVYEQVALSQKMTRIERITSFSEVLSELVHELQRERGRSAGFIGSSGEASYADRLNTQREMTDASLAAFMTELEQDRKMLSSKEHQAHLADLEMRLSDLSDHRAKIDNLSIDLKSAVGPYTRMIEDLIYIVVDNTRISNSDETAASMSALLSLMRSKESAGLERAVGSNIFATGQINEDLHQRVMSLMTRQMAYFDEFTALVGQKWDAQLQALLDSQESQDVNRAREVLVSAGYGGSLSGYTGNDWFDLTTKRIDAMMALEEQLVSDLKASATARKQEVMIHAAIVIAIAILVTLLSIGISIVMISSVVKPIVDITDSLDRLAKGETGLNIKGQDRGDEIGVLASAAQTFMKMSSQREILMKENAAKEREAMVERRRVLARMANEVETATHESVSAIVSRAEQLTDNVGNMRQTLNMASEHAQKANRSTEKSLDDTNRASELAQELNSAISEVAESIMRGDALARDTVTIAAESRESVEELEQATQQINDFVRLISELADQTNLLALNATIESARAGEAGKGFAVVASEIKQLASQTNRSASEITERVNHIQGKTHQAVETITRIADSINSLGGVTSAVAAAVEEQRASTSSFTAFLSDNRRSIEDLAQQIGELSELATETSDGAVSITELAEQMAQSSRDANGAIPEIIQRAVAAADNRRDERQPAEGRAIVSSGNVHRPTEILDISEGGVRVAGHSEGDVEIELPGGSGKVKGRTAWSTERESGIEFSERLSNSVIGRFFKRQKTDKAA</sequence>
<name>A0ABW1S674_9PROT</name>
<keyword evidence="4" id="KW-0812">Transmembrane</keyword>
<comment type="caution">
    <text evidence="7">The sequence shown here is derived from an EMBL/GenBank/DDBJ whole genome shotgun (WGS) entry which is preliminary data.</text>
</comment>